<evidence type="ECO:0000313" key="2">
    <source>
        <dbReference type="Proteomes" id="UP000053660"/>
    </source>
</evidence>
<sequence length="271" mass="31232">MFDSTKFEYFDASLIPQQLFEDLFRKVEKINFGIKLANTRYTRLSLPNLQMIQVYESVPVIKIKNNPLLEHLIAHYDVEVASPDANVSTILSGNRRLTKKFLERWDRLYCKYMRCEKQLHVDCAKLGEMGAEELALKCSGARVIAPMPGVELNIDLDELDQDKVEALFDNLEEAQMCIRAIDTDHVEYNFEKLNKLRPCAPGKPVLDIRNNKNLFRLSFNKKLEIASPAIIRGNPSLNPHFIGRLLKLKENCLGCDFQRSKGLPFLYTHLE</sequence>
<evidence type="ECO:0000313" key="1">
    <source>
        <dbReference type="EMBL" id="KHJ79495.1"/>
    </source>
</evidence>
<name>A0A0B1S8C9_OESDE</name>
<dbReference type="SUPFAM" id="SSF52058">
    <property type="entry name" value="L domain-like"/>
    <property type="match status" value="1"/>
</dbReference>
<dbReference type="AlphaFoldDB" id="A0A0B1S8C9"/>
<dbReference type="Proteomes" id="UP000053660">
    <property type="component" value="Unassembled WGS sequence"/>
</dbReference>
<proteinExistence type="predicted"/>
<evidence type="ECO:0008006" key="3">
    <source>
        <dbReference type="Google" id="ProtNLM"/>
    </source>
</evidence>
<organism evidence="1 2">
    <name type="scientific">Oesophagostomum dentatum</name>
    <name type="common">Nodular worm</name>
    <dbReference type="NCBI Taxonomy" id="61180"/>
    <lineage>
        <taxon>Eukaryota</taxon>
        <taxon>Metazoa</taxon>
        <taxon>Ecdysozoa</taxon>
        <taxon>Nematoda</taxon>
        <taxon>Chromadorea</taxon>
        <taxon>Rhabditida</taxon>
        <taxon>Rhabditina</taxon>
        <taxon>Rhabditomorpha</taxon>
        <taxon>Strongyloidea</taxon>
        <taxon>Strongylidae</taxon>
        <taxon>Oesophagostomum</taxon>
    </lineage>
</organism>
<reference evidence="1 2" key="1">
    <citation type="submission" date="2014-03" db="EMBL/GenBank/DDBJ databases">
        <title>Draft genome of the hookworm Oesophagostomum dentatum.</title>
        <authorList>
            <person name="Mitreva M."/>
        </authorList>
    </citation>
    <scope>NUCLEOTIDE SEQUENCE [LARGE SCALE GENOMIC DNA]</scope>
    <source>
        <strain evidence="1 2">OD-Hann</strain>
    </source>
</reference>
<dbReference type="EMBL" id="KN604750">
    <property type="protein sequence ID" value="KHJ79495.1"/>
    <property type="molecule type" value="Genomic_DNA"/>
</dbReference>
<protein>
    <recommendedName>
        <fullName evidence="3">Receptor L domain protein</fullName>
    </recommendedName>
</protein>
<keyword evidence="2" id="KW-1185">Reference proteome</keyword>
<gene>
    <name evidence="1" type="ORF">OESDEN_20856</name>
</gene>
<accession>A0A0B1S8C9</accession>